<evidence type="ECO:0000313" key="3">
    <source>
        <dbReference type="Proteomes" id="UP000001593"/>
    </source>
</evidence>
<name>A7T1A8_NEMVE</name>
<feature type="transmembrane region" description="Helical" evidence="1">
    <location>
        <begin position="94"/>
        <end position="116"/>
    </location>
</feature>
<dbReference type="Proteomes" id="UP000001593">
    <property type="component" value="Unassembled WGS sequence"/>
</dbReference>
<reference evidence="2 3" key="1">
    <citation type="journal article" date="2007" name="Science">
        <title>Sea anemone genome reveals ancestral eumetazoan gene repertoire and genomic organization.</title>
        <authorList>
            <person name="Putnam N.H."/>
            <person name="Srivastava M."/>
            <person name="Hellsten U."/>
            <person name="Dirks B."/>
            <person name="Chapman J."/>
            <person name="Salamov A."/>
            <person name="Terry A."/>
            <person name="Shapiro H."/>
            <person name="Lindquist E."/>
            <person name="Kapitonov V.V."/>
            <person name="Jurka J."/>
            <person name="Genikhovich G."/>
            <person name="Grigoriev I.V."/>
            <person name="Lucas S.M."/>
            <person name="Steele R.E."/>
            <person name="Finnerty J.R."/>
            <person name="Technau U."/>
            <person name="Martindale M.Q."/>
            <person name="Rokhsar D.S."/>
        </authorList>
    </citation>
    <scope>NUCLEOTIDE SEQUENCE [LARGE SCALE GENOMIC DNA]</scope>
    <source>
        <strain evidence="3">CH2 X CH6</strain>
    </source>
</reference>
<keyword evidence="1" id="KW-0812">Transmembrane</keyword>
<feature type="transmembrane region" description="Helical" evidence="1">
    <location>
        <begin position="41"/>
        <end position="62"/>
    </location>
</feature>
<dbReference type="InParanoid" id="A7T1A8"/>
<dbReference type="EMBL" id="DS470094">
    <property type="protein sequence ID" value="EDO30259.1"/>
    <property type="molecule type" value="Genomic_DNA"/>
</dbReference>
<evidence type="ECO:0000256" key="1">
    <source>
        <dbReference type="SAM" id="Phobius"/>
    </source>
</evidence>
<organism evidence="2 3">
    <name type="scientific">Nematostella vectensis</name>
    <name type="common">Starlet sea anemone</name>
    <dbReference type="NCBI Taxonomy" id="45351"/>
    <lineage>
        <taxon>Eukaryota</taxon>
        <taxon>Metazoa</taxon>
        <taxon>Cnidaria</taxon>
        <taxon>Anthozoa</taxon>
        <taxon>Hexacorallia</taxon>
        <taxon>Actiniaria</taxon>
        <taxon>Edwardsiidae</taxon>
        <taxon>Nematostella</taxon>
    </lineage>
</organism>
<protein>
    <submittedName>
        <fullName evidence="2">Uncharacterized protein</fullName>
    </submittedName>
</protein>
<dbReference type="AlphaFoldDB" id="A7T1A8"/>
<evidence type="ECO:0000313" key="2">
    <source>
        <dbReference type="EMBL" id="EDO30259.1"/>
    </source>
</evidence>
<dbReference type="OMA" id="KLRICHG"/>
<keyword evidence="1" id="KW-0472">Membrane</keyword>
<gene>
    <name evidence="2" type="ORF">NEMVEDRAFT_v1g248480</name>
</gene>
<keyword evidence="1" id="KW-1133">Transmembrane helix</keyword>
<dbReference type="HOGENOM" id="CLU_1121256_0_0_1"/>
<proteinExistence type="predicted"/>
<sequence length="248" mass="27585">MHSGGSIWLLHCIRHGQHRNVESGERQEAVDRTSKRHNWKYIVLILSLLCIIGCFIFASMGYTMKLNNCDGPPKQGEVCRENEKSPMFEQARQFRVAAAVLFIAAMILVVTVLWATKQETDRNRQMSRNQAVLVSAVTAEGLLKTDAPDLPHPHVQVHHTLEEVCQLCADESLPKYETALHCASIGTSKTASLTHSGRTTPDMEIDNDSSTNISVYVQVDEDELNPPPTYLEAIEMDEIGEIGEGENG</sequence>
<keyword evidence="3" id="KW-1185">Reference proteome</keyword>
<accession>A7T1A8</accession>
<dbReference type="KEGG" id="nve:5500989"/>